<organism evidence="2 3">
    <name type="scientific">Nitzschia inconspicua</name>
    <dbReference type="NCBI Taxonomy" id="303405"/>
    <lineage>
        <taxon>Eukaryota</taxon>
        <taxon>Sar</taxon>
        <taxon>Stramenopiles</taxon>
        <taxon>Ochrophyta</taxon>
        <taxon>Bacillariophyta</taxon>
        <taxon>Bacillariophyceae</taxon>
        <taxon>Bacillariophycidae</taxon>
        <taxon>Bacillariales</taxon>
        <taxon>Bacillariaceae</taxon>
        <taxon>Nitzschia</taxon>
    </lineage>
</organism>
<feature type="region of interest" description="Disordered" evidence="1">
    <location>
        <begin position="29"/>
        <end position="59"/>
    </location>
</feature>
<reference evidence="2" key="1">
    <citation type="journal article" date="2021" name="Sci. Rep.">
        <title>Diploid genomic architecture of Nitzschia inconspicua, an elite biomass production diatom.</title>
        <authorList>
            <person name="Oliver A."/>
            <person name="Podell S."/>
            <person name="Pinowska A."/>
            <person name="Traller J.C."/>
            <person name="Smith S.R."/>
            <person name="McClure R."/>
            <person name="Beliaev A."/>
            <person name="Bohutskyi P."/>
            <person name="Hill E.A."/>
            <person name="Rabines A."/>
            <person name="Zheng H."/>
            <person name="Allen L.Z."/>
            <person name="Kuo A."/>
            <person name="Grigoriev I.V."/>
            <person name="Allen A.E."/>
            <person name="Hazlebeck D."/>
            <person name="Allen E.E."/>
        </authorList>
    </citation>
    <scope>NUCLEOTIDE SEQUENCE</scope>
    <source>
        <strain evidence="2">Hildebrandi</strain>
    </source>
</reference>
<dbReference type="Proteomes" id="UP000693970">
    <property type="component" value="Unassembled WGS sequence"/>
</dbReference>
<accession>A0A9K3PK59</accession>
<protein>
    <submittedName>
        <fullName evidence="2">Uncharacterized protein</fullName>
    </submittedName>
</protein>
<evidence type="ECO:0000256" key="1">
    <source>
        <dbReference type="SAM" id="MobiDB-lite"/>
    </source>
</evidence>
<sequence length="472" mass="53125">MLRPDSSVSPLTVKEQFEASANRFWTSVRNLNNEETVKGKNVQEQQSRTTSSSKSQEDDTVQAVSFQSVIHAVFGSCTTGASYEGMKNMRSLSTGTSTEPHSRQSITQDLSNSTGESDQPVTRRAVAKSQVPSVPTTSRTKFFQDSRDRAEEAVLHLREQQLQQQQDLERLNQQQLRQKQYEKIVSSRAAVKSPQNANKTTLQQSQHNGHPSFFPVSKPTGRDPPGALLTAANLSVPKEVLNPPRCGLASRNGIPTFATTYPNIGSTPGDDIFDFEDDGVSVITQITVDEMMRQQEQQQRDFPNDFLLNRVYSDVTDPVNQSFRQLKKECARGEASINDLNTFLIEGRQMSPPRLTRQNRSSETRSFVTKTTSSSHSDDFSAWKQEEQYYWESQVAKDESTETGFDNYHPRVTCNEQIMTSRTLRSLKLQKVKEKVKRNVDRLNTGTALSLPSNNQMMYAMIGNNDNDVAEI</sequence>
<keyword evidence="3" id="KW-1185">Reference proteome</keyword>
<dbReference type="EMBL" id="JAGRRH010000020">
    <property type="protein sequence ID" value="KAG7347909.1"/>
    <property type="molecule type" value="Genomic_DNA"/>
</dbReference>
<dbReference type="OrthoDB" id="10675880at2759"/>
<gene>
    <name evidence="2" type="ORF">IV203_016614</name>
</gene>
<proteinExistence type="predicted"/>
<dbReference type="AlphaFoldDB" id="A0A9K3PK59"/>
<feature type="compositionally biased region" description="Polar residues" evidence="1">
    <location>
        <begin position="193"/>
        <end position="209"/>
    </location>
</feature>
<feature type="compositionally biased region" description="Polar residues" evidence="1">
    <location>
        <begin position="356"/>
        <end position="375"/>
    </location>
</feature>
<name>A0A9K3PK59_9STRA</name>
<feature type="region of interest" description="Disordered" evidence="1">
    <location>
        <begin position="90"/>
        <end position="147"/>
    </location>
</feature>
<reference evidence="2" key="2">
    <citation type="submission" date="2021-04" db="EMBL/GenBank/DDBJ databases">
        <authorList>
            <person name="Podell S."/>
        </authorList>
    </citation>
    <scope>NUCLEOTIDE SEQUENCE</scope>
    <source>
        <strain evidence="2">Hildebrandi</strain>
    </source>
</reference>
<feature type="compositionally biased region" description="Polar residues" evidence="1">
    <location>
        <begin position="90"/>
        <end position="120"/>
    </location>
</feature>
<feature type="region of interest" description="Disordered" evidence="1">
    <location>
        <begin position="353"/>
        <end position="379"/>
    </location>
</feature>
<feature type="region of interest" description="Disordered" evidence="1">
    <location>
        <begin position="187"/>
        <end position="224"/>
    </location>
</feature>
<evidence type="ECO:0000313" key="2">
    <source>
        <dbReference type="EMBL" id="KAG7347909.1"/>
    </source>
</evidence>
<evidence type="ECO:0000313" key="3">
    <source>
        <dbReference type="Proteomes" id="UP000693970"/>
    </source>
</evidence>
<comment type="caution">
    <text evidence="2">The sequence shown here is derived from an EMBL/GenBank/DDBJ whole genome shotgun (WGS) entry which is preliminary data.</text>
</comment>
<feature type="compositionally biased region" description="Low complexity" evidence="1">
    <location>
        <begin position="43"/>
        <end position="54"/>
    </location>
</feature>
<feature type="compositionally biased region" description="Polar residues" evidence="1">
    <location>
        <begin position="130"/>
        <end position="141"/>
    </location>
</feature>